<evidence type="ECO:0000256" key="3">
    <source>
        <dbReference type="ARBA" id="ARBA00022777"/>
    </source>
</evidence>
<dbReference type="Pfam" id="PF01590">
    <property type="entry name" value="GAF"/>
    <property type="match status" value="1"/>
</dbReference>
<organism evidence="6 7">
    <name type="scientific">Limnothrix redekei LRLZ20PSL1</name>
    <dbReference type="NCBI Taxonomy" id="3112953"/>
    <lineage>
        <taxon>Bacteria</taxon>
        <taxon>Bacillati</taxon>
        <taxon>Cyanobacteriota</taxon>
        <taxon>Cyanophyceae</taxon>
        <taxon>Pseudanabaenales</taxon>
        <taxon>Pseudanabaenaceae</taxon>
        <taxon>Limnothrix</taxon>
    </lineage>
</organism>
<dbReference type="InterPro" id="IPR029016">
    <property type="entry name" value="GAF-like_dom_sf"/>
</dbReference>
<keyword evidence="6" id="KW-0547">Nucleotide-binding</keyword>
<dbReference type="SMART" id="SM00065">
    <property type="entry name" value="GAF"/>
    <property type="match status" value="1"/>
</dbReference>
<dbReference type="Gene3D" id="3.30.565.10">
    <property type="entry name" value="Histidine kinase-like ATPase, C-terminal domain"/>
    <property type="match status" value="1"/>
</dbReference>
<dbReference type="Gene3D" id="1.10.287.130">
    <property type="match status" value="1"/>
</dbReference>
<keyword evidence="3" id="KW-0418">Kinase</keyword>
<evidence type="ECO:0000259" key="5">
    <source>
        <dbReference type="PROSITE" id="PS50109"/>
    </source>
</evidence>
<protein>
    <recommendedName>
        <fullName evidence="2">histidine kinase</fullName>
        <ecNumber evidence="2">2.7.13.3</ecNumber>
    </recommendedName>
</protein>
<gene>
    <name evidence="6" type="ORF">VPK24_13750</name>
</gene>
<keyword evidence="6" id="KW-0067">ATP-binding</keyword>
<evidence type="ECO:0000256" key="4">
    <source>
        <dbReference type="ARBA" id="ARBA00023012"/>
    </source>
</evidence>
<dbReference type="SUPFAM" id="SSF47384">
    <property type="entry name" value="Homodimeric domain of signal transducing histidine kinase"/>
    <property type="match status" value="1"/>
</dbReference>
<evidence type="ECO:0000256" key="1">
    <source>
        <dbReference type="ARBA" id="ARBA00000085"/>
    </source>
</evidence>
<evidence type="ECO:0000313" key="7">
    <source>
        <dbReference type="Proteomes" id="UP001604335"/>
    </source>
</evidence>
<dbReference type="SMART" id="SM00387">
    <property type="entry name" value="HATPase_c"/>
    <property type="match status" value="1"/>
</dbReference>
<keyword evidence="4" id="KW-0902">Two-component regulatory system</keyword>
<dbReference type="EC" id="2.7.13.3" evidence="2"/>
<evidence type="ECO:0000256" key="2">
    <source>
        <dbReference type="ARBA" id="ARBA00012438"/>
    </source>
</evidence>
<dbReference type="InterPro" id="IPR005467">
    <property type="entry name" value="His_kinase_dom"/>
</dbReference>
<dbReference type="PANTHER" id="PTHR43642">
    <property type="entry name" value="HYBRID SIGNAL TRANSDUCTION HISTIDINE KINASE G"/>
    <property type="match status" value="1"/>
</dbReference>
<dbReference type="PANTHER" id="PTHR43642:SF1">
    <property type="entry name" value="HYBRID SIGNAL TRANSDUCTION HISTIDINE KINASE G"/>
    <property type="match status" value="1"/>
</dbReference>
<dbReference type="InterPro" id="IPR036890">
    <property type="entry name" value="HATPase_C_sf"/>
</dbReference>
<evidence type="ECO:0000313" key="6">
    <source>
        <dbReference type="EMBL" id="MFG3818707.1"/>
    </source>
</evidence>
<dbReference type="PROSITE" id="PS50109">
    <property type="entry name" value="HIS_KIN"/>
    <property type="match status" value="1"/>
</dbReference>
<comment type="caution">
    <text evidence="6">The sequence shown here is derived from an EMBL/GenBank/DDBJ whole genome shotgun (WGS) entry which is preliminary data.</text>
</comment>
<dbReference type="InterPro" id="IPR003594">
    <property type="entry name" value="HATPase_dom"/>
</dbReference>
<dbReference type="InterPro" id="IPR053159">
    <property type="entry name" value="Hybrid_Histidine_Kinase"/>
</dbReference>
<dbReference type="SUPFAM" id="SSF55874">
    <property type="entry name" value="ATPase domain of HSP90 chaperone/DNA topoisomerase II/histidine kinase"/>
    <property type="match status" value="1"/>
</dbReference>
<feature type="domain" description="Histidine kinase" evidence="5">
    <location>
        <begin position="851"/>
        <end position="1108"/>
    </location>
</feature>
<proteinExistence type="predicted"/>
<dbReference type="InterPro" id="IPR004358">
    <property type="entry name" value="Sig_transdc_His_kin-like_C"/>
</dbReference>
<comment type="catalytic activity">
    <reaction evidence="1">
        <text>ATP + protein L-histidine = ADP + protein N-phospho-L-histidine.</text>
        <dbReference type="EC" id="2.7.13.3"/>
    </reaction>
</comment>
<dbReference type="Pfam" id="PF02518">
    <property type="entry name" value="HATPase_c"/>
    <property type="match status" value="1"/>
</dbReference>
<reference evidence="7" key="1">
    <citation type="journal article" date="2024" name="Algal Res.">
        <title>Biochemical, toxicological and genomic investigation of a high-biomass producing Limnothrix strain isolated from Italian shallow drinking water reservoir.</title>
        <authorList>
            <person name="Simonazzi M."/>
            <person name="Shishido T.K."/>
            <person name="Delbaje E."/>
            <person name="Wahlsten M."/>
            <person name="Fewer D.P."/>
            <person name="Sivonen K."/>
            <person name="Pezzolesi L."/>
            <person name="Pistocchi R."/>
        </authorList>
    </citation>
    <scope>NUCLEOTIDE SEQUENCE [LARGE SCALE GENOMIC DNA]</scope>
    <source>
        <strain evidence="7">LRLZ20PSL1</strain>
    </source>
</reference>
<sequence>MQQAAYSLIARDQKQSTHLSIGRLLLESTSIETLEYSIFDIVNHWNQALDLILSSEADRMSLIHLDILAGRKAKNSIAYDAALGYLKISISLLPPNVWSSQYNLALDLYSLAGETAYLSGDFILMERWLSVLLNQTTSVLDQIDAYQTKIQAYTAQTKQQEVVNLALQVLEKLGINCPEKPSPEAVDQSFTELQTKIFRLVNNSIETLSQLSRMTDRKWLAVVQVLQCAVPTIYQINAPLFQIMVFKLIDLSLDYGNTAFSSFGYACYGLLLCDKNQIENGYQFGHLAAILAEQFNDRKIQVRTMFCVSVFINVWRDHIDDVVALLKNVHQWGIEQGELEFSGYAMFHYSFCSYFSGINLSSLKEQLADGVEILKSLNQDSAMNWTQFYLESILSLLQEKHVNTPKVQSDRANTLERLGQQQDFHGLFHALLNHGSLFFLMGYISESQEALQHAEKHLDAVTGNIALSIFTFYDYLAKVASYFDLNSSDQSSMLKTLNNRKLSMQQWAIHAPNNYQHKFHLMEAEYCRILGEFYKAIEYYDLAIVGAKENRYLQEEALANELAAKFYLDWGKDKIAAIHMQEAYYCYSRWGAKAKVADLEERYPQLLQPVLQATSQRLTILDTLSSLATPAYSIHSIPRTHSSSNINHTLDLSTLLQISQTFASTIALDELLQTLAQTMLENSGADRCALMLCEENQWQVRVMADLERVTLQSAPLDNNLTVPVKLIQYVKNTATTVMVDDLKTDLPVIGDYLKQYQPKSVLCLPILNQGKLRAILYLENHSTSDVFTSDRIAVLNFLCIQAAISLENASLYQKAQLYAQQAQLYAQQLEQSQLQMVQSEKMASLGNLVAGVAHEINNPIGFLNGSINNGKEHVRDLLEHLALYQQHYPSPTSPIQDHAEDIDLEYVCEDLPQLLNSMQGATDRIKSISTSLRTFSRADTEYKVSANLHEGIDSTLLILKYRLKANANRPAIEVITNYGEIPLIDCFPGQLNQVFMNILANAIDMFDEIAQGRSFKELEAHPQQITISTTLVNDQVQITIRDNGKGMNAEVQSRIFDHLFTTKSVGKGTGLGLAIAQQIVVDKHSGSLTVESEPGQGAAFRIQLPIKG</sequence>
<dbReference type="SUPFAM" id="SSF55781">
    <property type="entry name" value="GAF domain-like"/>
    <property type="match status" value="1"/>
</dbReference>
<keyword evidence="3" id="KW-0808">Transferase</keyword>
<dbReference type="Gene3D" id="3.30.450.40">
    <property type="match status" value="1"/>
</dbReference>
<accession>A0ABW7CC38</accession>
<dbReference type="InterPro" id="IPR036097">
    <property type="entry name" value="HisK_dim/P_sf"/>
</dbReference>
<dbReference type="Proteomes" id="UP001604335">
    <property type="component" value="Unassembled WGS sequence"/>
</dbReference>
<dbReference type="GO" id="GO:0005524">
    <property type="term" value="F:ATP binding"/>
    <property type="evidence" value="ECO:0007669"/>
    <property type="project" value="UniProtKB-KW"/>
</dbReference>
<dbReference type="PRINTS" id="PR00344">
    <property type="entry name" value="BCTRLSENSOR"/>
</dbReference>
<name>A0ABW7CC38_9CYAN</name>
<dbReference type="EMBL" id="JAZAQF010000078">
    <property type="protein sequence ID" value="MFG3818707.1"/>
    <property type="molecule type" value="Genomic_DNA"/>
</dbReference>
<keyword evidence="7" id="KW-1185">Reference proteome</keyword>
<dbReference type="InterPro" id="IPR003018">
    <property type="entry name" value="GAF"/>
</dbReference>